<keyword evidence="8" id="KW-1185">Reference proteome</keyword>
<feature type="compositionally biased region" description="Pro residues" evidence="5">
    <location>
        <begin position="94"/>
        <end position="103"/>
    </location>
</feature>
<dbReference type="InterPro" id="IPR006260">
    <property type="entry name" value="TonB/TolA_C"/>
</dbReference>
<reference evidence="8" key="1">
    <citation type="journal article" date="2019" name="Int. J. Syst. Evol. Microbiol.">
        <title>The Global Catalogue of Microorganisms (GCM) 10K type strain sequencing project: providing services to taxonomists for standard genome sequencing and annotation.</title>
        <authorList>
            <consortium name="The Broad Institute Genomics Platform"/>
            <consortium name="The Broad Institute Genome Sequencing Center for Infectious Disease"/>
            <person name="Wu L."/>
            <person name="Ma J."/>
        </authorList>
    </citation>
    <scope>NUCLEOTIDE SEQUENCE [LARGE SCALE GENOMIC DNA]</scope>
    <source>
        <strain evidence="8">CCUG 55074</strain>
    </source>
</reference>
<evidence type="ECO:0000313" key="8">
    <source>
        <dbReference type="Proteomes" id="UP001597216"/>
    </source>
</evidence>
<dbReference type="SUPFAM" id="SSF74653">
    <property type="entry name" value="TolA/TonB C-terminal domain"/>
    <property type="match status" value="1"/>
</dbReference>
<dbReference type="Gene3D" id="3.30.1150.10">
    <property type="match status" value="1"/>
</dbReference>
<dbReference type="PROSITE" id="PS52015">
    <property type="entry name" value="TONB_CTD"/>
    <property type="match status" value="1"/>
</dbReference>
<comment type="subcellular location">
    <subcellularLocation>
        <location evidence="1">Membrane</location>
        <topology evidence="1">Single-pass membrane protein</topology>
    </subcellularLocation>
</comment>
<feature type="domain" description="TonB C-terminal" evidence="6">
    <location>
        <begin position="138"/>
        <end position="231"/>
    </location>
</feature>
<feature type="region of interest" description="Disordered" evidence="5">
    <location>
        <begin position="65"/>
        <end position="113"/>
    </location>
</feature>
<keyword evidence="2" id="KW-0812">Transmembrane</keyword>
<organism evidence="7 8">
    <name type="scientific">Phenylobacterium conjunctum</name>
    <dbReference type="NCBI Taxonomy" id="1298959"/>
    <lineage>
        <taxon>Bacteria</taxon>
        <taxon>Pseudomonadati</taxon>
        <taxon>Pseudomonadota</taxon>
        <taxon>Alphaproteobacteria</taxon>
        <taxon>Caulobacterales</taxon>
        <taxon>Caulobacteraceae</taxon>
        <taxon>Phenylobacterium</taxon>
    </lineage>
</organism>
<evidence type="ECO:0000256" key="5">
    <source>
        <dbReference type="SAM" id="MobiDB-lite"/>
    </source>
</evidence>
<evidence type="ECO:0000313" key="7">
    <source>
        <dbReference type="EMBL" id="MFD1190191.1"/>
    </source>
</evidence>
<name>A0ABW3SZY5_9CAUL</name>
<dbReference type="EMBL" id="JBHTLQ010000010">
    <property type="protein sequence ID" value="MFD1190191.1"/>
    <property type="molecule type" value="Genomic_DNA"/>
</dbReference>
<evidence type="ECO:0000256" key="3">
    <source>
        <dbReference type="ARBA" id="ARBA00022989"/>
    </source>
</evidence>
<evidence type="ECO:0000256" key="2">
    <source>
        <dbReference type="ARBA" id="ARBA00022692"/>
    </source>
</evidence>
<gene>
    <name evidence="7" type="ORF">ACFQ27_06330</name>
</gene>
<dbReference type="Pfam" id="PF03544">
    <property type="entry name" value="TonB_C"/>
    <property type="match status" value="1"/>
</dbReference>
<keyword evidence="4" id="KW-0472">Membrane</keyword>
<evidence type="ECO:0000259" key="6">
    <source>
        <dbReference type="PROSITE" id="PS52015"/>
    </source>
</evidence>
<dbReference type="InterPro" id="IPR037682">
    <property type="entry name" value="TonB_C"/>
</dbReference>
<evidence type="ECO:0000256" key="4">
    <source>
        <dbReference type="ARBA" id="ARBA00023136"/>
    </source>
</evidence>
<accession>A0ABW3SZY5</accession>
<dbReference type="RefSeq" id="WP_377352999.1">
    <property type="nucleotide sequence ID" value="NZ_JBHTLQ010000010.1"/>
</dbReference>
<proteinExistence type="predicted"/>
<dbReference type="Proteomes" id="UP001597216">
    <property type="component" value="Unassembled WGS sequence"/>
</dbReference>
<comment type="caution">
    <text evidence="7">The sequence shown here is derived from an EMBL/GenBank/DDBJ whole genome shotgun (WGS) entry which is preliminary data.</text>
</comment>
<protein>
    <submittedName>
        <fullName evidence="7">Energy transducer TonB</fullName>
    </submittedName>
</protein>
<dbReference type="NCBIfam" id="TIGR01352">
    <property type="entry name" value="tonB_Cterm"/>
    <property type="match status" value="1"/>
</dbReference>
<sequence length="231" mass="24366">MVQAPFAPAYAGIPVARPRPSRTAVTAIGVSIAVHAGLFGYLALQRFATPSEPTETLAEPPATLVTLANPPPKPVVDARKPPPLHKPVTTRSLPTPPPLPAQPPQTHAETVDPGPVKTITQVEVTPITPDPPRLIGRPQWIRKPTARDLARVYPDRAVRLGLEGAATLSCEVGASGAVRNCAVTSESPTDLGFGAAALKLAPRFLMSPQTEDGRPVDGARVVIPLRFRLAD</sequence>
<keyword evidence="3" id="KW-1133">Transmembrane helix</keyword>
<evidence type="ECO:0000256" key="1">
    <source>
        <dbReference type="ARBA" id="ARBA00004167"/>
    </source>
</evidence>